<dbReference type="Gene3D" id="3.10.129.10">
    <property type="entry name" value="Hotdog Thioesterase"/>
    <property type="match status" value="1"/>
</dbReference>
<accession>A0AAW5AMA9</accession>
<dbReference type="CDD" id="cd00586">
    <property type="entry name" value="4HBT"/>
    <property type="match status" value="1"/>
</dbReference>
<dbReference type="InterPro" id="IPR006684">
    <property type="entry name" value="YbgC/YbaW"/>
</dbReference>
<dbReference type="InterPro" id="IPR029069">
    <property type="entry name" value="HotDog_dom_sf"/>
</dbReference>
<dbReference type="PIRSF" id="PIRSF003230">
    <property type="entry name" value="YbgC"/>
    <property type="match status" value="1"/>
</dbReference>
<dbReference type="Proteomes" id="UP001201397">
    <property type="component" value="Unassembled WGS sequence"/>
</dbReference>
<comment type="caution">
    <text evidence="3">The sequence shown here is derived from an EMBL/GenBank/DDBJ whole genome shotgun (WGS) entry which is preliminary data.</text>
</comment>
<evidence type="ECO:0000256" key="2">
    <source>
        <dbReference type="ARBA" id="ARBA00022801"/>
    </source>
</evidence>
<dbReference type="GO" id="GO:0047617">
    <property type="term" value="F:fatty acyl-CoA hydrolase activity"/>
    <property type="evidence" value="ECO:0007669"/>
    <property type="project" value="TreeGrafter"/>
</dbReference>
<organism evidence="3 4">
    <name type="scientific">Neisseria lisongii</name>
    <dbReference type="NCBI Taxonomy" id="2912188"/>
    <lineage>
        <taxon>Bacteria</taxon>
        <taxon>Pseudomonadati</taxon>
        <taxon>Pseudomonadota</taxon>
        <taxon>Betaproteobacteria</taxon>
        <taxon>Neisseriales</taxon>
        <taxon>Neisseriaceae</taxon>
        <taxon>Neisseria</taxon>
    </lineage>
</organism>
<evidence type="ECO:0000313" key="4">
    <source>
        <dbReference type="Proteomes" id="UP001201397"/>
    </source>
</evidence>
<comment type="similarity">
    <text evidence="1">Belongs to the 4-hydroxybenzoyl-CoA thioesterase family.</text>
</comment>
<dbReference type="PANTHER" id="PTHR31793">
    <property type="entry name" value="4-HYDROXYBENZOYL-COA THIOESTERASE FAMILY MEMBER"/>
    <property type="match status" value="1"/>
</dbReference>
<dbReference type="EMBL" id="JAKKDL010000003">
    <property type="protein sequence ID" value="MCF7529247.1"/>
    <property type="molecule type" value="Genomic_DNA"/>
</dbReference>
<dbReference type="Pfam" id="PF13279">
    <property type="entry name" value="4HBT_2"/>
    <property type="match status" value="1"/>
</dbReference>
<gene>
    <name evidence="3" type="ORF">L4H06_03245</name>
</gene>
<reference evidence="3" key="1">
    <citation type="submission" date="2022-01" db="EMBL/GenBank/DDBJ databases">
        <title>Neisseria sp. ZJ104.</title>
        <authorList>
            <person name="Yang C."/>
        </authorList>
    </citation>
    <scope>NUCLEOTIDE SEQUENCE</scope>
    <source>
        <strain evidence="3">ZJ104</strain>
    </source>
</reference>
<proteinExistence type="inferred from homology"/>
<keyword evidence="2" id="KW-0378">Hydrolase</keyword>
<dbReference type="RefSeq" id="WP_237092511.1">
    <property type="nucleotide sequence ID" value="NZ_JAKKDL010000003.1"/>
</dbReference>
<sequence length="153" mass="17464">MKKKHIYCRHSLNLEIPFFDVDSLMIVWHGHYVKYFEQARCAFLSALGHDYTVMRETGFAYPVVKLDIKYVKPATFGQHICVNLAVVEFESCLRIEYTITDERSGATLTRASTTQVAVRIDNGEMQFQTPDAFQNAIRQYPGFQTASASIQAV</sequence>
<name>A0AAW5AMA9_9NEIS</name>
<evidence type="ECO:0000256" key="1">
    <source>
        <dbReference type="ARBA" id="ARBA00005953"/>
    </source>
</evidence>
<evidence type="ECO:0000313" key="3">
    <source>
        <dbReference type="EMBL" id="MCF7529247.1"/>
    </source>
</evidence>
<dbReference type="InterPro" id="IPR050563">
    <property type="entry name" value="4-hydroxybenzoyl-CoA_TE"/>
</dbReference>
<dbReference type="PANTHER" id="PTHR31793:SF27">
    <property type="entry name" value="NOVEL THIOESTERASE SUPERFAMILY DOMAIN AND SAPOSIN A-TYPE DOMAIN CONTAINING PROTEIN (0610012H03RIK)"/>
    <property type="match status" value="1"/>
</dbReference>
<protein>
    <submittedName>
        <fullName evidence="3">Acyl-CoA thioesterase</fullName>
    </submittedName>
</protein>
<dbReference type="SUPFAM" id="SSF54637">
    <property type="entry name" value="Thioesterase/thiol ester dehydrase-isomerase"/>
    <property type="match status" value="1"/>
</dbReference>
<dbReference type="AlphaFoldDB" id="A0AAW5AMA9"/>